<dbReference type="PROSITE" id="PS51737">
    <property type="entry name" value="RECOMBINASE_DNA_BIND"/>
    <property type="match status" value="1"/>
</dbReference>
<evidence type="ECO:0000259" key="3">
    <source>
        <dbReference type="PROSITE" id="PS51737"/>
    </source>
</evidence>
<dbReference type="Gene3D" id="3.90.1750.20">
    <property type="entry name" value="Putative Large Serine Recombinase, Chain B, Domain 2"/>
    <property type="match status" value="1"/>
</dbReference>
<dbReference type="Gene3D" id="3.40.50.1390">
    <property type="entry name" value="Resolvase, N-terminal catalytic domain"/>
    <property type="match status" value="1"/>
</dbReference>
<dbReference type="PROSITE" id="PS51736">
    <property type="entry name" value="RECOMBINASES_3"/>
    <property type="match status" value="1"/>
</dbReference>
<comment type="caution">
    <text evidence="4">The sequence shown here is derived from an EMBL/GenBank/DDBJ whole genome shotgun (WGS) entry which is preliminary data.</text>
</comment>
<organism evidence="4 5">
    <name type="scientific">Staphylococcus agnetis</name>
    <dbReference type="NCBI Taxonomy" id="985762"/>
    <lineage>
        <taxon>Bacteria</taxon>
        <taxon>Bacillati</taxon>
        <taxon>Bacillota</taxon>
        <taxon>Bacilli</taxon>
        <taxon>Bacillales</taxon>
        <taxon>Staphylococcaceae</taxon>
        <taxon>Staphylococcus</taxon>
    </lineage>
</organism>
<name>A0ABX3Z0Z6_9STAP</name>
<dbReference type="InterPro" id="IPR011109">
    <property type="entry name" value="DNA_bind_recombinase_dom"/>
</dbReference>
<evidence type="ECO:0008006" key="6">
    <source>
        <dbReference type="Google" id="ProtNLM"/>
    </source>
</evidence>
<feature type="domain" description="Resolvase/invertase-type recombinase catalytic" evidence="2">
    <location>
        <begin position="23"/>
        <end position="170"/>
    </location>
</feature>
<sequence length="518" mass="60296">MIMSNIMEGYYDDINTQESRIDTVAIYARKSRADEGEKDLNNHLMRLKARSELNEWSYEVYKEIGSGASIEDRPVMRQLLSDVEKGEFDAVVVVDLDRLSRGKGADLDRILGTFRNNDVKIVQESPYEVYDLTNSDHAQMLEMKMFFGNMELMQTKKRFREGRRLSRHLGKWVYGQAPFGYQIDKKTKKLVFNEKEKEAFLKMKELFFEGYNTVDIAWNLNKEGYTKRSGRPFESKSISRILKNEIYTGTTVYNKSIGSKRNKNDLYSSGLPFKRLDKSEWKRKYNTHPALVTMEEHELIVKHFQNVPHRAHSRSKVPYSLFGLCRTPKGEHYHIYTYNTKGQPTHIGIKKSKYEDKSEYISVPIKLVESVILESIKLLESELELLLEDNDNQKEVALLEKRAKKINKEIEQLEGEIDRIQEGFLAGLFNAEEAAQIKKKKNSEVDVKENELLEVNKSIDKVSNSTNLTRLDRLQNIYKMINDSSNPTKLNEIYKSIINDIVVSRTVFDEIDVQVNFL</sequence>
<dbReference type="Pfam" id="PF07508">
    <property type="entry name" value="Recombinase"/>
    <property type="match status" value="1"/>
</dbReference>
<protein>
    <recommendedName>
        <fullName evidence="6">Recombinase family protein</fullName>
    </recommendedName>
</protein>
<feature type="coiled-coil region" evidence="1">
    <location>
        <begin position="376"/>
        <end position="451"/>
    </location>
</feature>
<dbReference type="InterPro" id="IPR036162">
    <property type="entry name" value="Resolvase-like_N_sf"/>
</dbReference>
<dbReference type="Pfam" id="PF00239">
    <property type="entry name" value="Resolvase"/>
    <property type="match status" value="1"/>
</dbReference>
<dbReference type="EMBL" id="NEFX01000018">
    <property type="protein sequence ID" value="OTW30571.1"/>
    <property type="molecule type" value="Genomic_DNA"/>
</dbReference>
<dbReference type="InterPro" id="IPR006119">
    <property type="entry name" value="Resolv_N"/>
</dbReference>
<evidence type="ECO:0000313" key="4">
    <source>
        <dbReference type="EMBL" id="OTW30571.1"/>
    </source>
</evidence>
<reference evidence="4 5" key="1">
    <citation type="submission" date="2017-04" db="EMBL/GenBank/DDBJ databases">
        <title>Staphylococcus agnetis, a potential pathogen in the broiler production.</title>
        <authorList>
            <person name="Poulsen L."/>
        </authorList>
    </citation>
    <scope>NUCLEOTIDE SEQUENCE [LARGE SCALE GENOMIC DNA]</scope>
    <source>
        <strain evidence="4 5">723_310714_2_2_spleen</strain>
    </source>
</reference>
<dbReference type="SMART" id="SM00857">
    <property type="entry name" value="Resolvase"/>
    <property type="match status" value="1"/>
</dbReference>
<feature type="domain" description="Recombinase" evidence="3">
    <location>
        <begin position="178"/>
        <end position="311"/>
    </location>
</feature>
<dbReference type="SUPFAM" id="SSF53041">
    <property type="entry name" value="Resolvase-like"/>
    <property type="match status" value="1"/>
</dbReference>
<evidence type="ECO:0000259" key="2">
    <source>
        <dbReference type="PROSITE" id="PS51736"/>
    </source>
</evidence>
<keyword evidence="5" id="KW-1185">Reference proteome</keyword>
<dbReference type="InterPro" id="IPR038109">
    <property type="entry name" value="DNA_bind_recomb_sf"/>
</dbReference>
<proteinExistence type="predicted"/>
<dbReference type="Proteomes" id="UP000195208">
    <property type="component" value="Unassembled WGS sequence"/>
</dbReference>
<dbReference type="PANTHER" id="PTHR30461">
    <property type="entry name" value="DNA-INVERTASE FROM LAMBDOID PROPHAGE"/>
    <property type="match status" value="1"/>
</dbReference>
<dbReference type="PANTHER" id="PTHR30461:SF23">
    <property type="entry name" value="DNA RECOMBINASE-RELATED"/>
    <property type="match status" value="1"/>
</dbReference>
<keyword evidence="1" id="KW-0175">Coiled coil</keyword>
<evidence type="ECO:0000256" key="1">
    <source>
        <dbReference type="SAM" id="Coils"/>
    </source>
</evidence>
<gene>
    <name evidence="4" type="ORF">B9M88_09905</name>
</gene>
<evidence type="ECO:0000313" key="5">
    <source>
        <dbReference type="Proteomes" id="UP000195208"/>
    </source>
</evidence>
<dbReference type="CDD" id="cd00338">
    <property type="entry name" value="Ser_Recombinase"/>
    <property type="match status" value="1"/>
</dbReference>
<accession>A0ABX3Z0Z6</accession>
<dbReference type="InterPro" id="IPR050639">
    <property type="entry name" value="SSR_resolvase"/>
</dbReference>